<dbReference type="SUPFAM" id="SSF47090">
    <property type="entry name" value="PGBD-like"/>
    <property type="match status" value="1"/>
</dbReference>
<proteinExistence type="predicted"/>
<feature type="domain" description="Peptidoglycan binding-like" evidence="2">
    <location>
        <begin position="166"/>
        <end position="216"/>
    </location>
</feature>
<keyword evidence="4" id="KW-1185">Reference proteome</keyword>
<dbReference type="Pfam" id="PF01471">
    <property type="entry name" value="PG_binding_1"/>
    <property type="match status" value="1"/>
</dbReference>
<dbReference type="AlphaFoldDB" id="A0AAC9JNC6"/>
<evidence type="ECO:0000313" key="3">
    <source>
        <dbReference type="EMBL" id="APF37017.1"/>
    </source>
</evidence>
<feature type="transmembrane region" description="Helical" evidence="1">
    <location>
        <begin position="52"/>
        <end position="72"/>
    </location>
</feature>
<sequence length="228" mass="23858">MREALARSDHDLVLYERPQGRTQQRGRIVAASRRKAFAGRLMGLVLRRPSRTFGVVLAGGFAVAVAVNALVMQPRPHPAPLFTARGSEAPVRMAPPARPMPQPAAVVDTAAPAPAAVAEPAPPSRPSALTQHLMEGAGEVMPRPRPADPIGDLIRTGLAGASGGDTAVLDAQKALAKLGYGVTPDGLWGPQTRQAIEQFERERGLPVAGELTDKMRSLLAAAAGNAGR</sequence>
<evidence type="ECO:0000256" key="1">
    <source>
        <dbReference type="SAM" id="Phobius"/>
    </source>
</evidence>
<dbReference type="InterPro" id="IPR002477">
    <property type="entry name" value="Peptidoglycan-bd-like"/>
</dbReference>
<organism evidence="3 4">
    <name type="scientific">Chelatococcus daeguensis</name>
    <dbReference type="NCBI Taxonomy" id="444444"/>
    <lineage>
        <taxon>Bacteria</taxon>
        <taxon>Pseudomonadati</taxon>
        <taxon>Pseudomonadota</taxon>
        <taxon>Alphaproteobacteria</taxon>
        <taxon>Hyphomicrobiales</taxon>
        <taxon>Chelatococcaceae</taxon>
        <taxon>Chelatococcus</taxon>
    </lineage>
</organism>
<evidence type="ECO:0000313" key="4">
    <source>
        <dbReference type="Proteomes" id="UP000182703"/>
    </source>
</evidence>
<name>A0AAC9JNC6_9HYPH</name>
<dbReference type="RefSeq" id="WP_071923553.1">
    <property type="nucleotide sequence ID" value="NZ_CP018095.1"/>
</dbReference>
<dbReference type="KEGG" id="cdq:BOQ54_06475"/>
<keyword evidence="1" id="KW-1133">Transmembrane helix</keyword>
<protein>
    <recommendedName>
        <fullName evidence="2">Peptidoglycan binding-like domain-containing protein</fullName>
    </recommendedName>
</protein>
<gene>
    <name evidence="3" type="ORF">BOQ54_06475</name>
</gene>
<keyword evidence="1" id="KW-0472">Membrane</keyword>
<reference evidence="3 4" key="1">
    <citation type="submission" date="2016-11" db="EMBL/GenBank/DDBJ databases">
        <title>Complete genome sequence of the aerobically denitrifying bacterium Chelatococcus daeguensis TAD1.</title>
        <authorList>
            <person name="Yang Y."/>
            <person name="Huang S."/>
            <person name="Lin E."/>
        </authorList>
    </citation>
    <scope>NUCLEOTIDE SEQUENCE [LARGE SCALE GENOMIC DNA]</scope>
    <source>
        <strain evidence="3 4">TAD1</strain>
    </source>
</reference>
<dbReference type="Proteomes" id="UP000182703">
    <property type="component" value="Chromosome"/>
</dbReference>
<keyword evidence="1" id="KW-0812">Transmembrane</keyword>
<dbReference type="InterPro" id="IPR036366">
    <property type="entry name" value="PGBDSf"/>
</dbReference>
<dbReference type="EMBL" id="CP018095">
    <property type="protein sequence ID" value="APF37017.1"/>
    <property type="molecule type" value="Genomic_DNA"/>
</dbReference>
<dbReference type="Gene3D" id="1.10.101.10">
    <property type="entry name" value="PGBD-like superfamily/PGBD"/>
    <property type="match status" value="1"/>
</dbReference>
<evidence type="ECO:0000259" key="2">
    <source>
        <dbReference type="Pfam" id="PF01471"/>
    </source>
</evidence>
<accession>A0AAC9JNC6</accession>
<dbReference type="InterPro" id="IPR036365">
    <property type="entry name" value="PGBD-like_sf"/>
</dbReference>